<dbReference type="RefSeq" id="WP_235118224.1">
    <property type="nucleotide sequence ID" value="NZ_CP090978.1"/>
</dbReference>
<evidence type="ECO:0000313" key="1">
    <source>
        <dbReference type="EMBL" id="UJF31879.1"/>
    </source>
</evidence>
<proteinExistence type="predicted"/>
<gene>
    <name evidence="1" type="ORF">L0M14_19240</name>
</gene>
<protein>
    <submittedName>
        <fullName evidence="1">Uncharacterized protein</fullName>
    </submittedName>
</protein>
<organism evidence="1 2">
    <name type="scientific">Paenibacillus hexagrammi</name>
    <dbReference type="NCBI Taxonomy" id="2908839"/>
    <lineage>
        <taxon>Bacteria</taxon>
        <taxon>Bacillati</taxon>
        <taxon>Bacillota</taxon>
        <taxon>Bacilli</taxon>
        <taxon>Bacillales</taxon>
        <taxon>Paenibacillaceae</taxon>
        <taxon>Paenibacillus</taxon>
    </lineage>
</organism>
<accession>A0ABY3SD11</accession>
<dbReference type="Proteomes" id="UP001649230">
    <property type="component" value="Chromosome"/>
</dbReference>
<reference evidence="1 2" key="1">
    <citation type="journal article" date="2024" name="Int. J. Syst. Evol. Microbiol.">
        <title>Paenibacillus hexagrammi sp. nov., a novel bacterium isolated from the gut content of Hexagrammos agrammus.</title>
        <authorList>
            <person name="Jung H.K."/>
            <person name="Kim D.G."/>
            <person name="Zin H."/>
            <person name="Park J."/>
            <person name="Jung H."/>
            <person name="Kim Y.O."/>
            <person name="Kong H.J."/>
            <person name="Kim J.W."/>
            <person name="Kim Y.S."/>
        </authorList>
    </citation>
    <scope>NUCLEOTIDE SEQUENCE [LARGE SCALE GENOMIC DNA]</scope>
    <source>
        <strain evidence="1 2">YPD9-1</strain>
    </source>
</reference>
<dbReference type="EMBL" id="CP090978">
    <property type="protein sequence ID" value="UJF31879.1"/>
    <property type="molecule type" value="Genomic_DNA"/>
</dbReference>
<evidence type="ECO:0000313" key="2">
    <source>
        <dbReference type="Proteomes" id="UP001649230"/>
    </source>
</evidence>
<sequence length="63" mass="7146">MIMNLYSAESQMLQRREEIEQAAASTWQETNQIQLFTAMITKFKAVANTQTHLQTQAACCSCC</sequence>
<name>A0ABY3SD11_9BACL</name>
<keyword evidence="2" id="KW-1185">Reference proteome</keyword>